<dbReference type="Pfam" id="PF01614">
    <property type="entry name" value="IclR_C"/>
    <property type="match status" value="1"/>
</dbReference>
<dbReference type="InterPro" id="IPR005471">
    <property type="entry name" value="Tscrpt_reg_IclR_N"/>
</dbReference>
<name>A0AB39L2Y4_9MICC</name>
<evidence type="ECO:0000256" key="2">
    <source>
        <dbReference type="ARBA" id="ARBA00023125"/>
    </source>
</evidence>
<gene>
    <name evidence="7" type="ORF">AB5L97_19060</name>
</gene>
<dbReference type="InterPro" id="IPR029016">
    <property type="entry name" value="GAF-like_dom_sf"/>
</dbReference>
<feature type="compositionally biased region" description="Low complexity" evidence="4">
    <location>
        <begin position="271"/>
        <end position="288"/>
    </location>
</feature>
<dbReference type="SUPFAM" id="SSF46785">
    <property type="entry name" value="Winged helix' DNA-binding domain"/>
    <property type="match status" value="1"/>
</dbReference>
<evidence type="ECO:0000259" key="6">
    <source>
        <dbReference type="PROSITE" id="PS51078"/>
    </source>
</evidence>
<evidence type="ECO:0000256" key="4">
    <source>
        <dbReference type="SAM" id="MobiDB-lite"/>
    </source>
</evidence>
<organism evidence="7">
    <name type="scientific">Sinomonas puerhi</name>
    <dbReference type="NCBI Taxonomy" id="3238584"/>
    <lineage>
        <taxon>Bacteria</taxon>
        <taxon>Bacillati</taxon>
        <taxon>Actinomycetota</taxon>
        <taxon>Actinomycetes</taxon>
        <taxon>Micrococcales</taxon>
        <taxon>Micrococcaceae</taxon>
        <taxon>Sinomonas</taxon>
    </lineage>
</organism>
<dbReference type="AlphaFoldDB" id="A0AB39L2Y4"/>
<dbReference type="PROSITE" id="PS51077">
    <property type="entry name" value="HTH_ICLR"/>
    <property type="match status" value="1"/>
</dbReference>
<dbReference type="EMBL" id="CP163302">
    <property type="protein sequence ID" value="XDP45335.1"/>
    <property type="molecule type" value="Genomic_DNA"/>
</dbReference>
<dbReference type="Pfam" id="PF09339">
    <property type="entry name" value="HTH_IclR"/>
    <property type="match status" value="1"/>
</dbReference>
<dbReference type="InterPro" id="IPR036388">
    <property type="entry name" value="WH-like_DNA-bd_sf"/>
</dbReference>
<sequence>MSTLRVDGFEKGRPAMARETGTATAPLLVLVKVAAILSCFTVEDPEPTLQQIIRSTGLPASTCQRLVQNMVREGFLDRDGDRYRVGIQLVRWATPGTIGLDIVRTVRPILQALRDETGESACLYIRDGAHRTVVAVAETRHVVMRPFHVGQVMPIHAGAPGKVFLAFDPGARSALDGAELTKFTATTPDSWDELDRQIDLARSQGYFAAFGERNADVGSISAPVYDYSGEFAAVLGVGFPLERVSEADVERLGPAVARAALEASLAMGYSPATGAPGPGSAQAAAGTKADTKKGTRARRARVPSLAAEGDAP</sequence>
<dbReference type="InterPro" id="IPR014757">
    <property type="entry name" value="Tscrpt_reg_IclR_C"/>
</dbReference>
<dbReference type="RefSeq" id="WP_369045884.1">
    <property type="nucleotide sequence ID" value="NZ_CP163302.1"/>
</dbReference>
<reference evidence="7" key="1">
    <citation type="submission" date="2024-07" db="EMBL/GenBank/DDBJ databases">
        <authorList>
            <person name="fu j."/>
        </authorList>
    </citation>
    <scope>NUCLEOTIDE SEQUENCE</scope>
    <source>
        <strain evidence="7">P10A9</strain>
    </source>
</reference>
<keyword evidence="1" id="KW-0805">Transcription regulation</keyword>
<proteinExistence type="predicted"/>
<feature type="domain" description="IclR-ED" evidence="6">
    <location>
        <begin position="88"/>
        <end position="269"/>
    </location>
</feature>
<dbReference type="PROSITE" id="PS51078">
    <property type="entry name" value="ICLR_ED"/>
    <property type="match status" value="1"/>
</dbReference>
<dbReference type="PANTHER" id="PTHR30136:SF24">
    <property type="entry name" value="HTH-TYPE TRANSCRIPTIONAL REPRESSOR ALLR"/>
    <property type="match status" value="1"/>
</dbReference>
<dbReference type="GO" id="GO:0045892">
    <property type="term" value="P:negative regulation of DNA-templated transcription"/>
    <property type="evidence" value="ECO:0007669"/>
    <property type="project" value="TreeGrafter"/>
</dbReference>
<dbReference type="Gene3D" id="3.30.450.40">
    <property type="match status" value="1"/>
</dbReference>
<evidence type="ECO:0000256" key="1">
    <source>
        <dbReference type="ARBA" id="ARBA00023015"/>
    </source>
</evidence>
<dbReference type="KEGG" id="spue:AB5L97_19060"/>
<evidence type="ECO:0000256" key="3">
    <source>
        <dbReference type="ARBA" id="ARBA00023163"/>
    </source>
</evidence>
<evidence type="ECO:0000313" key="7">
    <source>
        <dbReference type="EMBL" id="XDP45335.1"/>
    </source>
</evidence>
<protein>
    <submittedName>
        <fullName evidence="7">IclR family transcriptional regulator</fullName>
    </submittedName>
</protein>
<accession>A0AB39L2Y4</accession>
<feature type="domain" description="HTH iclR-type" evidence="5">
    <location>
        <begin position="27"/>
        <end position="87"/>
    </location>
</feature>
<dbReference type="InterPro" id="IPR050707">
    <property type="entry name" value="HTH_MetabolicPath_Reg"/>
</dbReference>
<dbReference type="GO" id="GO:0003677">
    <property type="term" value="F:DNA binding"/>
    <property type="evidence" value="ECO:0007669"/>
    <property type="project" value="UniProtKB-KW"/>
</dbReference>
<keyword evidence="3" id="KW-0804">Transcription</keyword>
<dbReference type="GO" id="GO:0003700">
    <property type="term" value="F:DNA-binding transcription factor activity"/>
    <property type="evidence" value="ECO:0007669"/>
    <property type="project" value="TreeGrafter"/>
</dbReference>
<feature type="region of interest" description="Disordered" evidence="4">
    <location>
        <begin position="271"/>
        <end position="312"/>
    </location>
</feature>
<keyword evidence="2" id="KW-0238">DNA-binding</keyword>
<dbReference type="PANTHER" id="PTHR30136">
    <property type="entry name" value="HELIX-TURN-HELIX TRANSCRIPTIONAL REGULATOR, ICLR FAMILY"/>
    <property type="match status" value="1"/>
</dbReference>
<dbReference type="SUPFAM" id="SSF55781">
    <property type="entry name" value="GAF domain-like"/>
    <property type="match status" value="1"/>
</dbReference>
<dbReference type="SMART" id="SM00346">
    <property type="entry name" value="HTH_ICLR"/>
    <property type="match status" value="1"/>
</dbReference>
<dbReference type="Gene3D" id="1.10.10.10">
    <property type="entry name" value="Winged helix-like DNA-binding domain superfamily/Winged helix DNA-binding domain"/>
    <property type="match status" value="1"/>
</dbReference>
<evidence type="ECO:0000259" key="5">
    <source>
        <dbReference type="PROSITE" id="PS51077"/>
    </source>
</evidence>
<dbReference type="InterPro" id="IPR036390">
    <property type="entry name" value="WH_DNA-bd_sf"/>
</dbReference>